<dbReference type="Pfam" id="PF14105">
    <property type="entry name" value="DUF4278"/>
    <property type="match status" value="1"/>
</dbReference>
<dbReference type="EMBL" id="JAAHFQ010000049">
    <property type="protein sequence ID" value="NER26787.1"/>
    <property type="molecule type" value="Genomic_DNA"/>
</dbReference>
<sequence>MKLTYRGVKYEAEPSKLAVAQGKIGGKYRGLNWRLHHPLELPKPEPVYNLKYRGVPYCTGQGSITKRPKSVAKPAATLRRNQRQKVLEQIKAVHLTNIRRTLERRMQVAKAQGDEQLVRLLEAEQMAFPWQ</sequence>
<accession>A0A6B3N5A2</accession>
<gene>
    <name evidence="1" type="ORF">F6J89_03950</name>
</gene>
<evidence type="ECO:0000313" key="1">
    <source>
        <dbReference type="EMBL" id="NER26787.1"/>
    </source>
</evidence>
<reference evidence="1" key="1">
    <citation type="submission" date="2019-11" db="EMBL/GenBank/DDBJ databases">
        <title>Genomic insights into an expanded diversity of filamentous marine cyanobacteria reveals the extraordinary biosynthetic potential of Moorea and Okeania.</title>
        <authorList>
            <person name="Ferreira Leao T."/>
            <person name="Wang M."/>
            <person name="Moss N."/>
            <person name="Da Silva R."/>
            <person name="Sanders J."/>
            <person name="Nurk S."/>
            <person name="Gurevich A."/>
            <person name="Humphrey G."/>
            <person name="Reher R."/>
            <person name="Zhu Q."/>
            <person name="Belda-Ferre P."/>
            <person name="Glukhov E."/>
            <person name="Rex R."/>
            <person name="Dorrestein P.C."/>
            <person name="Knight R."/>
            <person name="Pevzner P."/>
            <person name="Gerwick W.H."/>
            <person name="Gerwick L."/>
        </authorList>
    </citation>
    <scope>NUCLEOTIDE SEQUENCE</scope>
    <source>
        <strain evidence="1">SIO1C4</strain>
    </source>
</reference>
<name>A0A6B3N5A2_9CYAN</name>
<comment type="caution">
    <text evidence="1">The sequence shown here is derived from an EMBL/GenBank/DDBJ whole genome shotgun (WGS) entry which is preliminary data.</text>
</comment>
<dbReference type="InterPro" id="IPR025458">
    <property type="entry name" value="DUF4278"/>
</dbReference>
<dbReference type="AlphaFoldDB" id="A0A6B3N5A2"/>
<organism evidence="1">
    <name type="scientific">Symploca sp. SIO1C4</name>
    <dbReference type="NCBI Taxonomy" id="2607765"/>
    <lineage>
        <taxon>Bacteria</taxon>
        <taxon>Bacillati</taxon>
        <taxon>Cyanobacteriota</taxon>
        <taxon>Cyanophyceae</taxon>
        <taxon>Coleofasciculales</taxon>
        <taxon>Coleofasciculaceae</taxon>
        <taxon>Symploca</taxon>
    </lineage>
</organism>
<protein>
    <submittedName>
        <fullName evidence="1">DUF4278 domain-containing protein</fullName>
    </submittedName>
</protein>
<proteinExistence type="predicted"/>